<keyword evidence="1" id="KW-0145">Chemotaxis</keyword>
<feature type="domain" description="PAC" evidence="7">
    <location>
        <begin position="202"/>
        <end position="254"/>
    </location>
</feature>
<dbReference type="InterPro" id="IPR000700">
    <property type="entry name" value="PAS-assoc_C"/>
</dbReference>
<evidence type="ECO:0000256" key="1">
    <source>
        <dbReference type="ARBA" id="ARBA00022500"/>
    </source>
</evidence>
<dbReference type="Gene3D" id="3.30.450.20">
    <property type="entry name" value="PAS domain"/>
    <property type="match status" value="2"/>
</dbReference>
<name>A0ABT9PLY8_9HYPH</name>
<dbReference type="Pfam" id="PF08448">
    <property type="entry name" value="PAS_4"/>
    <property type="match status" value="1"/>
</dbReference>
<dbReference type="InterPro" id="IPR004089">
    <property type="entry name" value="MCPsignal_dom"/>
</dbReference>
<evidence type="ECO:0000259" key="5">
    <source>
        <dbReference type="PROSITE" id="PS50111"/>
    </source>
</evidence>
<gene>
    <name evidence="9" type="ORF">J2T09_000222</name>
</gene>
<dbReference type="InterPro" id="IPR013656">
    <property type="entry name" value="PAS_4"/>
</dbReference>
<dbReference type="PROSITE" id="PS50885">
    <property type="entry name" value="HAMP"/>
    <property type="match status" value="1"/>
</dbReference>
<protein>
    <submittedName>
        <fullName evidence="9">Methyl-accepting chemotaxis protein</fullName>
    </submittedName>
</protein>
<dbReference type="PROSITE" id="PS50111">
    <property type="entry name" value="CHEMOTAXIS_TRANSDUC_2"/>
    <property type="match status" value="1"/>
</dbReference>
<dbReference type="InterPro" id="IPR051310">
    <property type="entry name" value="MCP_chemotaxis"/>
</dbReference>
<dbReference type="CDD" id="cd11386">
    <property type="entry name" value="MCP_signal"/>
    <property type="match status" value="1"/>
</dbReference>
<evidence type="ECO:0000259" key="7">
    <source>
        <dbReference type="PROSITE" id="PS50113"/>
    </source>
</evidence>
<dbReference type="Gene3D" id="1.10.287.950">
    <property type="entry name" value="Methyl-accepting chemotaxis protein"/>
    <property type="match status" value="1"/>
</dbReference>
<evidence type="ECO:0000256" key="4">
    <source>
        <dbReference type="SAM" id="MobiDB-lite"/>
    </source>
</evidence>
<evidence type="ECO:0000313" key="10">
    <source>
        <dbReference type="Proteomes" id="UP001241472"/>
    </source>
</evidence>
<dbReference type="RefSeq" id="WP_306830160.1">
    <property type="nucleotide sequence ID" value="NZ_JAUSRF010000001.1"/>
</dbReference>
<feature type="region of interest" description="Disordered" evidence="4">
    <location>
        <begin position="571"/>
        <end position="605"/>
    </location>
</feature>
<dbReference type="InterPro" id="IPR035965">
    <property type="entry name" value="PAS-like_dom_sf"/>
</dbReference>
<dbReference type="Pfam" id="PF13426">
    <property type="entry name" value="PAS_9"/>
    <property type="match status" value="1"/>
</dbReference>
<evidence type="ECO:0000259" key="8">
    <source>
        <dbReference type="PROSITE" id="PS50885"/>
    </source>
</evidence>
<dbReference type="PANTHER" id="PTHR43531:SF11">
    <property type="entry name" value="METHYL-ACCEPTING CHEMOTAXIS PROTEIN 3"/>
    <property type="match status" value="1"/>
</dbReference>
<dbReference type="SMART" id="SM00086">
    <property type="entry name" value="PAC"/>
    <property type="match status" value="2"/>
</dbReference>
<dbReference type="Proteomes" id="UP001241472">
    <property type="component" value="Unassembled WGS sequence"/>
</dbReference>
<feature type="region of interest" description="Disordered" evidence="4">
    <location>
        <begin position="343"/>
        <end position="362"/>
    </location>
</feature>
<dbReference type="SMART" id="SM00091">
    <property type="entry name" value="PAS"/>
    <property type="match status" value="2"/>
</dbReference>
<comment type="similarity">
    <text evidence="2">Belongs to the methyl-accepting chemotaxis (MCP) protein family.</text>
</comment>
<dbReference type="InterPro" id="IPR001610">
    <property type="entry name" value="PAC"/>
</dbReference>
<dbReference type="SUPFAM" id="SSF58104">
    <property type="entry name" value="Methyl-accepting chemotaxis protein (MCP) signaling domain"/>
    <property type="match status" value="1"/>
</dbReference>
<dbReference type="SMART" id="SM00283">
    <property type="entry name" value="MA"/>
    <property type="match status" value="1"/>
</dbReference>
<evidence type="ECO:0000256" key="2">
    <source>
        <dbReference type="ARBA" id="ARBA00029447"/>
    </source>
</evidence>
<keyword evidence="3" id="KW-0807">Transducer</keyword>
<reference evidence="9 10" key="1">
    <citation type="submission" date="2023-07" db="EMBL/GenBank/DDBJ databases">
        <title>Sorghum-associated microbial communities from plants grown in Nebraska, USA.</title>
        <authorList>
            <person name="Schachtman D."/>
        </authorList>
    </citation>
    <scope>NUCLEOTIDE SEQUENCE [LARGE SCALE GENOMIC DNA]</scope>
    <source>
        <strain evidence="9 10">DS1307</strain>
    </source>
</reference>
<proteinExistence type="inferred from homology"/>
<dbReference type="NCBIfam" id="TIGR00229">
    <property type="entry name" value="sensory_box"/>
    <property type="match status" value="2"/>
</dbReference>
<feature type="domain" description="HAMP" evidence="8">
    <location>
        <begin position="249"/>
        <end position="295"/>
    </location>
</feature>
<dbReference type="EMBL" id="JAUSRF010000001">
    <property type="protein sequence ID" value="MDP9835481.1"/>
    <property type="molecule type" value="Genomic_DNA"/>
</dbReference>
<keyword evidence="10" id="KW-1185">Reference proteome</keyword>
<feature type="domain" description="PAS" evidence="6">
    <location>
        <begin position="5"/>
        <end position="62"/>
    </location>
</feature>
<dbReference type="InterPro" id="IPR000014">
    <property type="entry name" value="PAS"/>
</dbReference>
<dbReference type="Pfam" id="PF00015">
    <property type="entry name" value="MCPsignal"/>
    <property type="match status" value="1"/>
</dbReference>
<organism evidence="9 10">
    <name type="scientific">Neorhizobium huautlense</name>
    <dbReference type="NCBI Taxonomy" id="67774"/>
    <lineage>
        <taxon>Bacteria</taxon>
        <taxon>Pseudomonadati</taxon>
        <taxon>Pseudomonadota</taxon>
        <taxon>Alphaproteobacteria</taxon>
        <taxon>Hyphomicrobiales</taxon>
        <taxon>Rhizobiaceae</taxon>
        <taxon>Rhizobium/Agrobacterium group</taxon>
        <taxon>Neorhizobium</taxon>
    </lineage>
</organism>
<dbReference type="PROSITE" id="PS50112">
    <property type="entry name" value="PAS"/>
    <property type="match status" value="1"/>
</dbReference>
<feature type="domain" description="Methyl-accepting transducer" evidence="5">
    <location>
        <begin position="300"/>
        <end position="529"/>
    </location>
</feature>
<dbReference type="PROSITE" id="PS50113">
    <property type="entry name" value="PAC"/>
    <property type="match status" value="1"/>
</dbReference>
<dbReference type="InterPro" id="IPR003660">
    <property type="entry name" value="HAMP_dom"/>
</dbReference>
<dbReference type="CDD" id="cd00130">
    <property type="entry name" value="PAS"/>
    <property type="match status" value="2"/>
</dbReference>
<accession>A0ABT9PLY8</accession>
<comment type="caution">
    <text evidence="9">The sequence shown here is derived from an EMBL/GenBank/DDBJ whole genome shotgun (WGS) entry which is preliminary data.</text>
</comment>
<sequence length="605" mass="65071">MPLSLSSDAARVLEAMNRSQAVIEFDPSGRVLAANGNFCAAMGYDAAEIIGQHHKLFVPPEEAASEDYKQFWARLGRGEFDRRQYKRIGKGGREVWIEASYNPVFRGGKVYKVVKFATDITEAKLKAADDAGKIAAVSRAQAMIEFTPEGIILNANENFLQTVGYDLSEIIGKHHSMFCDKAYAQTEDYRTLWNSLQAGEFSAAEFTRVGKGGRIVHIQASYNPIFDMNGRVFKVVKFATDITGRVDNVEVLADSLNHLAAGDLTSSIDKPFIPSLERLRVDFNRTVERLRDAMTTVARNASGIAAASSEVRSASNDLSKRTDEQAASVEETAAALEEITTTVADSSRRAHEAGQLVETTRSHAEQSGIVVREAISAMGAIENSSREISNIISVIDEIAFQTNLLALNAGVEAARAGEAGKGFAVVAQEVRELAQRSAKAAKEIKALITASAAQVKEGVTLVDRTGAALDQIVAQVQQISGNVAAIVESAREQSNGLAEINKAVNTIDQGTQQNAAMVEQSNAAAQALAGEAEELFKLIAQFNVGHAVHAQQQVLEASFSRPAQPALKVATKPVPRPAPQLAPKRAPAPAFHGNAALAQDNWEEF</sequence>
<dbReference type="SUPFAM" id="SSF55785">
    <property type="entry name" value="PYP-like sensor domain (PAS domain)"/>
    <property type="match status" value="2"/>
</dbReference>
<evidence type="ECO:0000256" key="3">
    <source>
        <dbReference type="PROSITE-ProRule" id="PRU00284"/>
    </source>
</evidence>
<evidence type="ECO:0000259" key="6">
    <source>
        <dbReference type="PROSITE" id="PS50112"/>
    </source>
</evidence>
<dbReference type="PANTHER" id="PTHR43531">
    <property type="entry name" value="PROTEIN ICFG"/>
    <property type="match status" value="1"/>
</dbReference>
<evidence type="ECO:0000313" key="9">
    <source>
        <dbReference type="EMBL" id="MDP9835481.1"/>
    </source>
</evidence>